<dbReference type="EMBL" id="JAXAFJ010000007">
    <property type="protein sequence ID" value="MDX6806810.1"/>
    <property type="molecule type" value="Genomic_DNA"/>
</dbReference>
<keyword evidence="2" id="KW-1003">Cell membrane</keyword>
<evidence type="ECO:0000313" key="8">
    <source>
        <dbReference type="Proteomes" id="UP001274321"/>
    </source>
</evidence>
<feature type="transmembrane region" description="Helical" evidence="6">
    <location>
        <begin position="112"/>
        <end position="128"/>
    </location>
</feature>
<protein>
    <submittedName>
        <fullName evidence="7">Branched-chain amino acid ABC transporter permease</fullName>
    </submittedName>
</protein>
<reference evidence="7 8" key="1">
    <citation type="submission" date="2023-11" db="EMBL/GenBank/DDBJ databases">
        <authorList>
            <person name="Bao R."/>
        </authorList>
    </citation>
    <scope>NUCLEOTIDE SEQUENCE [LARGE SCALE GENOMIC DNA]</scope>
    <source>
        <strain evidence="7 8">PJ23</strain>
    </source>
</reference>
<feature type="transmembrane region" description="Helical" evidence="6">
    <location>
        <begin position="282"/>
        <end position="308"/>
    </location>
</feature>
<keyword evidence="5 6" id="KW-0472">Membrane</keyword>
<feature type="transmembrane region" description="Helical" evidence="6">
    <location>
        <begin position="210"/>
        <end position="227"/>
    </location>
</feature>
<feature type="transmembrane region" description="Helical" evidence="6">
    <location>
        <begin position="36"/>
        <end position="56"/>
    </location>
</feature>
<dbReference type="PANTHER" id="PTHR30482:SF10">
    <property type="entry name" value="HIGH-AFFINITY BRANCHED-CHAIN AMINO ACID TRANSPORT PROTEIN BRAE"/>
    <property type="match status" value="1"/>
</dbReference>
<evidence type="ECO:0000256" key="6">
    <source>
        <dbReference type="SAM" id="Phobius"/>
    </source>
</evidence>
<dbReference type="InterPro" id="IPR001851">
    <property type="entry name" value="ABC_transp_permease"/>
</dbReference>
<feature type="transmembrane region" description="Helical" evidence="6">
    <location>
        <begin position="158"/>
        <end position="174"/>
    </location>
</feature>
<gene>
    <name evidence="7" type="ORF">SCD90_12115</name>
</gene>
<dbReference type="Proteomes" id="UP001274321">
    <property type="component" value="Unassembled WGS sequence"/>
</dbReference>
<accession>A0ABU4RPN9</accession>
<proteinExistence type="predicted"/>
<dbReference type="InterPro" id="IPR043428">
    <property type="entry name" value="LivM-like"/>
</dbReference>
<dbReference type="CDD" id="cd06581">
    <property type="entry name" value="TM_PBP1_LivM_like"/>
    <property type="match status" value="1"/>
</dbReference>
<feature type="transmembrane region" description="Helical" evidence="6">
    <location>
        <begin position="247"/>
        <end position="270"/>
    </location>
</feature>
<sequence>MGIIVNPNLLRILALLALAAVPLVESNSYWLHVFSVALIAAVLALGLQLLVGMAGMLSLGQGAFYGIGAYTAGIVATSFGLPFLLTLLAGGIAAALASLLLIPLVKLKGSSLGVATLGFSIIIHLLILNEEWLTGGSLGLMGIPDPEIFGLNLAHDEAFYWLCLVILALVYVSIDRINTSRFGRALAAIAQDEEAARASGIQIALCKSKCFLIAAFTAGLAGTLYAYHSRYLSPNDFTFNKSIEVLIMVVVGGLGSLPGAVLGAFIVVLMPEYLRSSGELRMILFGTAVVVLMGTGNRGLIGLLQAAASLVLSRLPSFGRSRYVVRPGE</sequence>
<dbReference type="Pfam" id="PF02653">
    <property type="entry name" value="BPD_transp_2"/>
    <property type="match status" value="1"/>
</dbReference>
<organism evidence="7 8">
    <name type="scientific">Terrihabitans rhizophilus</name>
    <dbReference type="NCBI Taxonomy" id="3092662"/>
    <lineage>
        <taxon>Bacteria</taxon>
        <taxon>Pseudomonadati</taxon>
        <taxon>Pseudomonadota</taxon>
        <taxon>Alphaproteobacteria</taxon>
        <taxon>Hyphomicrobiales</taxon>
        <taxon>Terrihabitans</taxon>
    </lineage>
</organism>
<evidence type="ECO:0000256" key="5">
    <source>
        <dbReference type="ARBA" id="ARBA00023136"/>
    </source>
</evidence>
<evidence type="ECO:0000256" key="1">
    <source>
        <dbReference type="ARBA" id="ARBA00004651"/>
    </source>
</evidence>
<feature type="transmembrane region" description="Helical" evidence="6">
    <location>
        <begin position="87"/>
        <end position="105"/>
    </location>
</feature>
<feature type="transmembrane region" description="Helical" evidence="6">
    <location>
        <begin position="63"/>
        <end position="81"/>
    </location>
</feature>
<evidence type="ECO:0000256" key="3">
    <source>
        <dbReference type="ARBA" id="ARBA00022692"/>
    </source>
</evidence>
<keyword evidence="4 6" id="KW-1133">Transmembrane helix</keyword>
<comment type="caution">
    <text evidence="7">The sequence shown here is derived from an EMBL/GenBank/DDBJ whole genome shotgun (WGS) entry which is preliminary data.</text>
</comment>
<comment type="subcellular location">
    <subcellularLocation>
        <location evidence="1">Cell membrane</location>
        <topology evidence="1">Multi-pass membrane protein</topology>
    </subcellularLocation>
</comment>
<evidence type="ECO:0000313" key="7">
    <source>
        <dbReference type="EMBL" id="MDX6806810.1"/>
    </source>
</evidence>
<evidence type="ECO:0000256" key="2">
    <source>
        <dbReference type="ARBA" id="ARBA00022475"/>
    </source>
</evidence>
<dbReference type="PANTHER" id="PTHR30482">
    <property type="entry name" value="HIGH-AFFINITY BRANCHED-CHAIN AMINO ACID TRANSPORT SYSTEM PERMEASE"/>
    <property type="match status" value="1"/>
</dbReference>
<keyword evidence="8" id="KW-1185">Reference proteome</keyword>
<evidence type="ECO:0000256" key="4">
    <source>
        <dbReference type="ARBA" id="ARBA00022989"/>
    </source>
</evidence>
<name>A0ABU4RPN9_9HYPH</name>
<dbReference type="RefSeq" id="WP_319844937.1">
    <property type="nucleotide sequence ID" value="NZ_JAXAFJ010000007.1"/>
</dbReference>
<keyword evidence="3 6" id="KW-0812">Transmembrane</keyword>